<dbReference type="OrthoDB" id="1495368at2"/>
<dbReference type="AlphaFoldDB" id="A0A371WY78"/>
<evidence type="ECO:0000313" key="1">
    <source>
        <dbReference type="EMBL" id="RFC61909.1"/>
    </source>
</evidence>
<proteinExistence type="predicted"/>
<organism evidence="1 2">
    <name type="scientific">Fulvimarina endophytica</name>
    <dbReference type="NCBI Taxonomy" id="2293836"/>
    <lineage>
        <taxon>Bacteria</taxon>
        <taxon>Pseudomonadati</taxon>
        <taxon>Pseudomonadota</taxon>
        <taxon>Alphaproteobacteria</taxon>
        <taxon>Hyphomicrobiales</taxon>
        <taxon>Aurantimonadaceae</taxon>
        <taxon>Fulvimarina</taxon>
    </lineage>
</organism>
<dbReference type="InterPro" id="IPR022243">
    <property type="entry name" value="DUF3768"/>
</dbReference>
<protein>
    <submittedName>
        <fullName evidence="1">DUF3768 domain-containing protein</fullName>
    </submittedName>
</protein>
<evidence type="ECO:0000313" key="2">
    <source>
        <dbReference type="Proteomes" id="UP000264310"/>
    </source>
</evidence>
<name>A0A371WY78_9HYPH</name>
<dbReference type="RefSeq" id="WP_116684851.1">
    <property type="nucleotide sequence ID" value="NZ_QURL01000012.1"/>
</dbReference>
<dbReference type="Pfam" id="PF12599">
    <property type="entry name" value="DUF3768"/>
    <property type="match status" value="1"/>
</dbReference>
<sequence length="110" mass="12318">MTALAERNDTFRTSLGRDPSVPGRVVMTHGVSAQGDGFVRRAVGQTLAFATFTEENDPYGHRDFGRFEIEGTAVYWKSDLYENDEMEYGAEDPLAAETFRVLTILLATEY</sequence>
<dbReference type="Proteomes" id="UP000264310">
    <property type="component" value="Unassembled WGS sequence"/>
</dbReference>
<accession>A0A371WY78</accession>
<dbReference type="EMBL" id="QURL01000012">
    <property type="protein sequence ID" value="RFC61909.1"/>
    <property type="molecule type" value="Genomic_DNA"/>
</dbReference>
<comment type="caution">
    <text evidence="1">The sequence shown here is derived from an EMBL/GenBank/DDBJ whole genome shotgun (WGS) entry which is preliminary data.</text>
</comment>
<keyword evidence="2" id="KW-1185">Reference proteome</keyword>
<gene>
    <name evidence="1" type="ORF">DYI37_18985</name>
</gene>
<reference evidence="1 2" key="1">
    <citation type="submission" date="2018-08" db="EMBL/GenBank/DDBJ databases">
        <title>Fulvimarina sp. 85, whole genome shotgun sequence.</title>
        <authorList>
            <person name="Tuo L."/>
        </authorList>
    </citation>
    <scope>NUCLEOTIDE SEQUENCE [LARGE SCALE GENOMIC DNA]</scope>
    <source>
        <strain evidence="1 2">85</strain>
    </source>
</reference>